<comment type="similarity">
    <text evidence="1">Belongs to the CWC26 family.</text>
</comment>
<dbReference type="GO" id="GO:0005684">
    <property type="term" value="C:U2-type spliceosomal complex"/>
    <property type="evidence" value="ECO:0007669"/>
    <property type="project" value="TreeGrafter"/>
</dbReference>
<dbReference type="GO" id="GO:0070274">
    <property type="term" value="C:RES complex"/>
    <property type="evidence" value="ECO:0007669"/>
    <property type="project" value="TreeGrafter"/>
</dbReference>
<evidence type="ECO:0000313" key="3">
    <source>
        <dbReference type="EMBL" id="KAK9266857.1"/>
    </source>
</evidence>
<dbReference type="GO" id="GO:0003723">
    <property type="term" value="F:RNA binding"/>
    <property type="evidence" value="ECO:0007669"/>
    <property type="project" value="TreeGrafter"/>
</dbReference>
<dbReference type="InterPro" id="IPR018609">
    <property type="entry name" value="Bud13"/>
</dbReference>
<feature type="compositionally biased region" description="Basic and acidic residues" evidence="2">
    <location>
        <begin position="18"/>
        <end position="58"/>
    </location>
</feature>
<dbReference type="Pfam" id="PF09736">
    <property type="entry name" value="Bud13"/>
    <property type="match status" value="1"/>
</dbReference>
<protein>
    <recommendedName>
        <fullName evidence="5">BUD13 homolog</fullName>
    </recommendedName>
</protein>
<reference evidence="3 4" key="1">
    <citation type="journal article" date="2024" name="Plant J.">
        <title>Genome sequences and population genomics reveal climatic adaptation and genomic divergence between two closely related sweetgum species.</title>
        <authorList>
            <person name="Xu W.Q."/>
            <person name="Ren C.Q."/>
            <person name="Zhang X.Y."/>
            <person name="Comes H.P."/>
            <person name="Liu X.H."/>
            <person name="Li Y.G."/>
            <person name="Kettle C.J."/>
            <person name="Jalonen R."/>
            <person name="Gaisberger H."/>
            <person name="Ma Y.Z."/>
            <person name="Qiu Y.X."/>
        </authorList>
    </citation>
    <scope>NUCLEOTIDE SEQUENCE [LARGE SCALE GENOMIC DNA]</scope>
    <source>
        <strain evidence="3">Hangzhou</strain>
    </source>
</reference>
<dbReference type="EMBL" id="JBBPBK010000048">
    <property type="protein sequence ID" value="KAK9266857.1"/>
    <property type="molecule type" value="Genomic_DNA"/>
</dbReference>
<evidence type="ECO:0008006" key="5">
    <source>
        <dbReference type="Google" id="ProtNLM"/>
    </source>
</evidence>
<proteinExistence type="inferred from homology"/>
<dbReference type="InterPro" id="IPR051112">
    <property type="entry name" value="CWC26_splicing_factor"/>
</dbReference>
<evidence type="ECO:0000256" key="1">
    <source>
        <dbReference type="ARBA" id="ARBA00011069"/>
    </source>
</evidence>
<gene>
    <name evidence="3" type="ORF">L1049_027116</name>
</gene>
<sequence length="136" mass="15597">MSHSGEVSRRGITPATPEKAKKLDWGKGLAQKREAEARQQELELEKDKPFARTRDDPELNKMLKQRARWGDPMAILAEQDEMKELGFIIPQEISSHSWLRRGIVAPQNCYGIRPGRHWDGVDRSRSLFTSTSSVFH</sequence>
<evidence type="ECO:0000313" key="4">
    <source>
        <dbReference type="Proteomes" id="UP001415857"/>
    </source>
</evidence>
<dbReference type="GO" id="GO:0000398">
    <property type="term" value="P:mRNA splicing, via spliceosome"/>
    <property type="evidence" value="ECO:0007669"/>
    <property type="project" value="TreeGrafter"/>
</dbReference>
<dbReference type="PANTHER" id="PTHR31809:SF0">
    <property type="entry name" value="BUD13 HOMOLOG"/>
    <property type="match status" value="1"/>
</dbReference>
<name>A0AAP0N727_LIQFO</name>
<comment type="caution">
    <text evidence="3">The sequence shown here is derived from an EMBL/GenBank/DDBJ whole genome shotgun (WGS) entry which is preliminary data.</text>
</comment>
<dbReference type="AlphaFoldDB" id="A0AAP0N727"/>
<feature type="region of interest" description="Disordered" evidence="2">
    <location>
        <begin position="1"/>
        <end position="58"/>
    </location>
</feature>
<dbReference type="PANTHER" id="PTHR31809">
    <property type="entry name" value="BUD13 HOMOLOG"/>
    <property type="match status" value="1"/>
</dbReference>
<organism evidence="3 4">
    <name type="scientific">Liquidambar formosana</name>
    <name type="common">Formosan gum</name>
    <dbReference type="NCBI Taxonomy" id="63359"/>
    <lineage>
        <taxon>Eukaryota</taxon>
        <taxon>Viridiplantae</taxon>
        <taxon>Streptophyta</taxon>
        <taxon>Embryophyta</taxon>
        <taxon>Tracheophyta</taxon>
        <taxon>Spermatophyta</taxon>
        <taxon>Magnoliopsida</taxon>
        <taxon>eudicotyledons</taxon>
        <taxon>Gunneridae</taxon>
        <taxon>Pentapetalae</taxon>
        <taxon>Saxifragales</taxon>
        <taxon>Altingiaceae</taxon>
        <taxon>Liquidambar</taxon>
    </lineage>
</organism>
<dbReference type="Proteomes" id="UP001415857">
    <property type="component" value="Unassembled WGS sequence"/>
</dbReference>
<accession>A0AAP0N727</accession>
<evidence type="ECO:0000256" key="2">
    <source>
        <dbReference type="SAM" id="MobiDB-lite"/>
    </source>
</evidence>
<keyword evidence="4" id="KW-1185">Reference proteome</keyword>